<gene>
    <name evidence="1" type="ORF">SAMN04488498_1468</name>
</gene>
<protein>
    <submittedName>
        <fullName evidence="1">Uncharacterized protein</fullName>
    </submittedName>
</protein>
<dbReference type="CDD" id="cd16364">
    <property type="entry name" value="T3SC_I-like"/>
    <property type="match status" value="1"/>
</dbReference>
<dbReference type="EMBL" id="FOSL01000046">
    <property type="protein sequence ID" value="SFL16978.1"/>
    <property type="molecule type" value="Genomic_DNA"/>
</dbReference>
<organism evidence="1 2">
    <name type="scientific">Neomesorhizobium albiziae</name>
    <dbReference type="NCBI Taxonomy" id="335020"/>
    <lineage>
        <taxon>Bacteria</taxon>
        <taxon>Pseudomonadati</taxon>
        <taxon>Pseudomonadota</taxon>
        <taxon>Alphaproteobacteria</taxon>
        <taxon>Hyphomicrobiales</taxon>
        <taxon>Phyllobacteriaceae</taxon>
        <taxon>Neomesorhizobium</taxon>
    </lineage>
</organism>
<dbReference type="Proteomes" id="UP000323300">
    <property type="component" value="Unassembled WGS sequence"/>
</dbReference>
<sequence>MPPSCCGHLEEKEGNAGVTPTSLDHVLSVALECLLKHSDYSSASSVGVKRVELTVDDVGIVLEATGVRSVRLTSTVTNNVPDNEVHIRELLGENLLYWDSLQVALCADRGGALLLWADIDHADWDRAVIRERMVSFRNAAIHWRGICRRHRSIKRSPLARDQYFAPDLDLHWRNVCDLKRERMDSKDLDGTMASARQTIAQVESFLREGREQLGRQAEHLGDYAITGDVISAFVEAQDESFRQAYTRERQAVLSDIITLTSNQVPLGPRVKPTRQRV</sequence>
<evidence type="ECO:0000313" key="1">
    <source>
        <dbReference type="EMBL" id="SFL16978.1"/>
    </source>
</evidence>
<reference evidence="1 2" key="1">
    <citation type="submission" date="2016-10" db="EMBL/GenBank/DDBJ databases">
        <authorList>
            <person name="Varghese N."/>
            <person name="Submissions S."/>
        </authorList>
    </citation>
    <scope>NUCLEOTIDE SEQUENCE [LARGE SCALE GENOMIC DNA]</scope>
    <source>
        <strain evidence="1 2">DSM 21822</strain>
    </source>
</reference>
<dbReference type="AlphaFoldDB" id="A0A1I4FGD2"/>
<accession>A0A1I4FGD2</accession>
<name>A0A1I4FGD2_9HYPH</name>
<evidence type="ECO:0000313" key="2">
    <source>
        <dbReference type="Proteomes" id="UP000323300"/>
    </source>
</evidence>
<keyword evidence="2" id="KW-1185">Reference proteome</keyword>
<proteinExistence type="predicted"/>